<dbReference type="RefSeq" id="XP_004508227.1">
    <property type="nucleotide sequence ID" value="XM_004508170.3"/>
</dbReference>
<dbReference type="InterPro" id="IPR034197">
    <property type="entry name" value="Peptidases_S8_3"/>
</dbReference>
<dbReference type="GO" id="GO:0006508">
    <property type="term" value="P:proteolysis"/>
    <property type="evidence" value="ECO:0007669"/>
    <property type="project" value="UniProtKB-KW"/>
</dbReference>
<dbReference type="Pfam" id="PF05922">
    <property type="entry name" value="Inhibitor_I9"/>
    <property type="match status" value="1"/>
</dbReference>
<feature type="domain" description="Inhibitor I9" evidence="14">
    <location>
        <begin position="70"/>
        <end position="133"/>
    </location>
</feature>
<evidence type="ECO:0000256" key="3">
    <source>
        <dbReference type="ARBA" id="ARBA00022525"/>
    </source>
</evidence>
<dbReference type="Proteomes" id="UP000087171">
    <property type="component" value="Chromosome Ca7"/>
</dbReference>
<evidence type="ECO:0000256" key="6">
    <source>
        <dbReference type="ARBA" id="ARBA00022801"/>
    </source>
</evidence>
<dbReference type="KEGG" id="cam:101500377"/>
<evidence type="ECO:0000259" key="14">
    <source>
        <dbReference type="Pfam" id="PF05922"/>
    </source>
</evidence>
<dbReference type="CDD" id="cd02120">
    <property type="entry name" value="PA_subtilisin_like"/>
    <property type="match status" value="1"/>
</dbReference>
<proteinExistence type="inferred from homology"/>
<feature type="chain" id="PRO_5010287964" evidence="12">
    <location>
        <begin position="29"/>
        <end position="821"/>
    </location>
</feature>
<dbReference type="InterPro" id="IPR023827">
    <property type="entry name" value="Peptidase_S8_Asp-AS"/>
</dbReference>
<evidence type="ECO:0000256" key="7">
    <source>
        <dbReference type="ARBA" id="ARBA00022825"/>
    </source>
</evidence>
<dbReference type="InterPro" id="IPR037045">
    <property type="entry name" value="S8pro/Inhibitor_I9_sf"/>
</dbReference>
<evidence type="ECO:0000256" key="5">
    <source>
        <dbReference type="ARBA" id="ARBA00022729"/>
    </source>
</evidence>
<keyword evidence="6 10" id="KW-0378">Hydrolase</keyword>
<feature type="active site" description="Charge relay system" evidence="9 10">
    <location>
        <position position="605"/>
    </location>
</feature>
<dbReference type="PROSITE" id="PS00137">
    <property type="entry name" value="SUBTILASE_HIS"/>
    <property type="match status" value="1"/>
</dbReference>
<dbReference type="InterPro" id="IPR010259">
    <property type="entry name" value="S8pro/Inhibitor_I9"/>
</dbReference>
<dbReference type="Gene3D" id="3.50.30.30">
    <property type="match status" value="1"/>
</dbReference>
<reference evidence="16" key="1">
    <citation type="journal article" date="2013" name="Nat. Biotechnol.">
        <title>Draft genome sequence of chickpea (Cicer arietinum) provides a resource for trait improvement.</title>
        <authorList>
            <person name="Varshney R.K."/>
            <person name="Song C."/>
            <person name="Saxena R.K."/>
            <person name="Azam S."/>
            <person name="Yu S."/>
            <person name="Sharpe A.G."/>
            <person name="Cannon S."/>
            <person name="Baek J."/>
            <person name="Rosen B.D."/>
            <person name="Tar'an B."/>
            <person name="Millan T."/>
            <person name="Zhang X."/>
            <person name="Ramsay L.D."/>
            <person name="Iwata A."/>
            <person name="Wang Y."/>
            <person name="Nelson W."/>
            <person name="Farmer A.D."/>
            <person name="Gaur P.M."/>
            <person name="Soderlund C."/>
            <person name="Penmetsa R.V."/>
            <person name="Xu C."/>
            <person name="Bharti A.K."/>
            <person name="He W."/>
            <person name="Winter P."/>
            <person name="Zhao S."/>
            <person name="Hane J.K."/>
            <person name="Carrasquilla-Garcia N."/>
            <person name="Condie J.A."/>
            <person name="Upadhyaya H.D."/>
            <person name="Luo M.C."/>
            <person name="Thudi M."/>
            <person name="Gowda C.L."/>
            <person name="Singh N.P."/>
            <person name="Lichtenzveig J."/>
            <person name="Gali K.K."/>
            <person name="Rubio J."/>
            <person name="Nadarajan N."/>
            <person name="Dolezel J."/>
            <person name="Bansal K.C."/>
            <person name="Xu X."/>
            <person name="Edwards D."/>
            <person name="Zhang G."/>
            <person name="Kahl G."/>
            <person name="Gil J."/>
            <person name="Singh K.B."/>
            <person name="Datta S.K."/>
            <person name="Jackson S.A."/>
            <person name="Wang J."/>
            <person name="Cook D.R."/>
        </authorList>
    </citation>
    <scope>NUCLEOTIDE SEQUENCE [LARGE SCALE GENOMIC DNA]</scope>
    <source>
        <strain evidence="16">cv. CDC Frontier</strain>
    </source>
</reference>
<reference evidence="17" key="2">
    <citation type="submission" date="2025-08" db="UniProtKB">
        <authorList>
            <consortium name="RefSeq"/>
        </authorList>
    </citation>
    <scope>IDENTIFICATION</scope>
    <source>
        <tissue evidence="17">Etiolated seedlings</tissue>
    </source>
</reference>
<comment type="similarity">
    <text evidence="2 10 11">Belongs to the peptidase S8 family.</text>
</comment>
<dbReference type="OrthoDB" id="206201at2759"/>
<keyword evidence="3" id="KW-0964">Secreted</keyword>
<evidence type="ECO:0000256" key="8">
    <source>
        <dbReference type="ARBA" id="ARBA00023180"/>
    </source>
</evidence>
<evidence type="ECO:0000256" key="12">
    <source>
        <dbReference type="SAM" id="SignalP"/>
    </source>
</evidence>
<dbReference type="STRING" id="3827.A0A1S2YQ86"/>
<dbReference type="GeneID" id="101500377"/>
<keyword evidence="7 10" id="KW-0720">Serine protease</keyword>
<dbReference type="AlphaFoldDB" id="A0A1S2YQ86"/>
<evidence type="ECO:0000256" key="4">
    <source>
        <dbReference type="ARBA" id="ARBA00022670"/>
    </source>
</evidence>
<feature type="domain" description="Peptidase S8/S53" evidence="13">
    <location>
        <begin position="159"/>
        <end position="642"/>
    </location>
</feature>
<feature type="active site" description="Charge relay system" evidence="9 10">
    <location>
        <position position="240"/>
    </location>
</feature>
<dbReference type="Gene3D" id="3.30.70.80">
    <property type="entry name" value="Peptidase S8 propeptide/proteinase inhibitor I9"/>
    <property type="match status" value="1"/>
</dbReference>
<dbReference type="Gene3D" id="2.60.40.2310">
    <property type="match status" value="1"/>
</dbReference>
<keyword evidence="8" id="KW-0325">Glycoprotein</keyword>
<dbReference type="GO" id="GO:0005576">
    <property type="term" value="C:extracellular region"/>
    <property type="evidence" value="ECO:0007669"/>
    <property type="project" value="UniProtKB-SubCell"/>
</dbReference>
<evidence type="ECO:0000313" key="17">
    <source>
        <dbReference type="RefSeq" id="XP_004508227.1"/>
    </source>
</evidence>
<dbReference type="Gene3D" id="3.40.50.200">
    <property type="entry name" value="Peptidase S8/S53 domain"/>
    <property type="match status" value="1"/>
</dbReference>
<dbReference type="Pfam" id="PF17766">
    <property type="entry name" value="fn3_6"/>
    <property type="match status" value="1"/>
</dbReference>
<evidence type="ECO:0000256" key="9">
    <source>
        <dbReference type="PIRSR" id="PIRSR615500-1"/>
    </source>
</evidence>
<dbReference type="InterPro" id="IPR036852">
    <property type="entry name" value="Peptidase_S8/S53_dom_sf"/>
</dbReference>
<evidence type="ECO:0000256" key="1">
    <source>
        <dbReference type="ARBA" id="ARBA00004613"/>
    </source>
</evidence>
<evidence type="ECO:0000313" key="16">
    <source>
        <dbReference type="Proteomes" id="UP000087171"/>
    </source>
</evidence>
<gene>
    <name evidence="17" type="primary">LOC101500377</name>
</gene>
<dbReference type="InterPro" id="IPR015500">
    <property type="entry name" value="Peptidase_S8_subtilisin-rel"/>
</dbReference>
<dbReference type="InterPro" id="IPR023828">
    <property type="entry name" value="Peptidase_S8_Ser-AS"/>
</dbReference>
<dbReference type="PROSITE" id="PS00138">
    <property type="entry name" value="SUBTILASE_SER"/>
    <property type="match status" value="1"/>
</dbReference>
<dbReference type="eggNOG" id="ENOG502QUPZ">
    <property type="taxonomic scope" value="Eukaryota"/>
</dbReference>
<dbReference type="InterPro" id="IPR045051">
    <property type="entry name" value="SBT"/>
</dbReference>
<dbReference type="CDD" id="cd04852">
    <property type="entry name" value="Peptidases_S8_3"/>
    <property type="match status" value="1"/>
</dbReference>
<feature type="domain" description="Subtilisin-like protease fibronectin type-III" evidence="15">
    <location>
        <begin position="722"/>
        <end position="816"/>
    </location>
</feature>
<dbReference type="PROSITE" id="PS00136">
    <property type="entry name" value="SUBTILASE_ASP"/>
    <property type="match status" value="1"/>
</dbReference>
<protein>
    <submittedName>
        <fullName evidence="17">Subtilisin-like protease SBT2.4</fullName>
    </submittedName>
</protein>
<accession>A0A1S2YQ86</accession>
<dbReference type="PRINTS" id="PR00723">
    <property type="entry name" value="SUBTILISIN"/>
</dbReference>
<dbReference type="InterPro" id="IPR041469">
    <property type="entry name" value="Subtilisin-like_FN3"/>
</dbReference>
<name>A0A1S2YQ86_CICAR</name>
<dbReference type="SUPFAM" id="SSF52743">
    <property type="entry name" value="Subtilisin-like"/>
    <property type="match status" value="1"/>
</dbReference>
<dbReference type="SUPFAM" id="SSF54897">
    <property type="entry name" value="Protease propeptides/inhibitors"/>
    <property type="match status" value="1"/>
</dbReference>
<dbReference type="InterPro" id="IPR000209">
    <property type="entry name" value="Peptidase_S8/S53_dom"/>
</dbReference>
<evidence type="ECO:0000256" key="11">
    <source>
        <dbReference type="RuleBase" id="RU003355"/>
    </source>
</evidence>
<evidence type="ECO:0000259" key="15">
    <source>
        <dbReference type="Pfam" id="PF17766"/>
    </source>
</evidence>
<feature type="signal peptide" evidence="12">
    <location>
        <begin position="1"/>
        <end position="28"/>
    </location>
</feature>
<comment type="subcellular location">
    <subcellularLocation>
        <location evidence="1">Secreted</location>
    </subcellularLocation>
</comment>
<evidence type="ECO:0000256" key="2">
    <source>
        <dbReference type="ARBA" id="ARBA00011073"/>
    </source>
</evidence>
<evidence type="ECO:0000259" key="13">
    <source>
        <dbReference type="Pfam" id="PF00082"/>
    </source>
</evidence>
<keyword evidence="5 12" id="KW-0732">Signal</keyword>
<organism evidence="16 17">
    <name type="scientific">Cicer arietinum</name>
    <name type="common">Chickpea</name>
    <name type="synonym">Garbanzo</name>
    <dbReference type="NCBI Taxonomy" id="3827"/>
    <lineage>
        <taxon>Eukaryota</taxon>
        <taxon>Viridiplantae</taxon>
        <taxon>Streptophyta</taxon>
        <taxon>Embryophyta</taxon>
        <taxon>Tracheophyta</taxon>
        <taxon>Spermatophyta</taxon>
        <taxon>Magnoliopsida</taxon>
        <taxon>eudicotyledons</taxon>
        <taxon>Gunneridae</taxon>
        <taxon>Pentapetalae</taxon>
        <taxon>rosids</taxon>
        <taxon>fabids</taxon>
        <taxon>Fabales</taxon>
        <taxon>Fabaceae</taxon>
        <taxon>Papilionoideae</taxon>
        <taxon>50 kb inversion clade</taxon>
        <taxon>NPAAA clade</taxon>
        <taxon>Hologalegina</taxon>
        <taxon>IRL clade</taxon>
        <taxon>Cicereae</taxon>
        <taxon>Cicer</taxon>
    </lineage>
</organism>
<sequence>MAKMSAACIVLPSLFIFIFIFFVSTTCCSQEERSIYLVLLRGDPIAFHEDSQNEDSSRIHVSRKALIKAHEKHLLAYHDMLLQTTLENGSYNKLHSFKYIINGFSVHTTPSQAKKLRGTPGVKLVEKDRGVKMMTTYTPEFLHLPKGIWAQEGGEENAGDGIVIGVIDSGINPHHPSFAYQSFKSNLSHFSGACETGPNFPPGSCNGKIVSAKYFSAGAEAMATLNASVDFLSPFDADGHGSHVASIAAGNAGVPVVVNGFFYGRASGMAPRARIAVYKAIYPSVGTLADVVAAIDQAVLDGVDIISLSVGPNEPTEDTLTFLNMFDISLLFARKAGVFVVQAAGNKGPTSSTVVSFSPWSVGVAACNTNRRYRASILLLNGQIVDGVGLSGPSFGNGTVFHKLVLAKDAVKTNGTFPNTPEYIEECQHPEALDPTKVFGSVIICNFSEGFSNGTSTLDAIIATAKALRFEGFILTANPNYGDYIAEPIPFAISSILIPSVADSKAILKYYEEWTKRDENGTVKEFGAAAAIGEGRVASFKGRSPVVSRFSSRGPDFIDTKRSPADVLKPDILAPGHQIWGAWSPNSALQPMLTGHSFALLSGTSMAAPHVAGIAALIKQHNPSWTPSMIASAISTTSTKYDNLGDPMMAEGFEVNTLHPSTPFEYGAGIVNPNRAIRPGLVLSSDYEDFISFLCSLPNIDASTITTAIGENCSSSFDYPSNLNLPSVTISALKGSICVKRSVMNVGNNTETYLGSVLSPNGTTVNLNPTWFTISPLGTQDLEIQINVTQPMEDFSFGEIVLTGSLDHIVRITLSVVPVSA</sequence>
<evidence type="ECO:0000256" key="10">
    <source>
        <dbReference type="PROSITE-ProRule" id="PRU01240"/>
    </source>
</evidence>
<dbReference type="PaxDb" id="3827-XP_004508227.1"/>
<dbReference type="GO" id="GO:0004252">
    <property type="term" value="F:serine-type endopeptidase activity"/>
    <property type="evidence" value="ECO:0007669"/>
    <property type="project" value="UniProtKB-UniRule"/>
</dbReference>
<dbReference type="InterPro" id="IPR022398">
    <property type="entry name" value="Peptidase_S8_His-AS"/>
</dbReference>
<keyword evidence="16" id="KW-1185">Reference proteome</keyword>
<dbReference type="PANTHER" id="PTHR10795">
    <property type="entry name" value="PROPROTEIN CONVERTASE SUBTILISIN/KEXIN"/>
    <property type="match status" value="1"/>
</dbReference>
<feature type="active site" description="Charge relay system" evidence="9 10">
    <location>
        <position position="168"/>
    </location>
</feature>
<dbReference type="PROSITE" id="PS51892">
    <property type="entry name" value="SUBTILASE"/>
    <property type="match status" value="1"/>
</dbReference>
<dbReference type="Pfam" id="PF00082">
    <property type="entry name" value="Peptidase_S8"/>
    <property type="match status" value="1"/>
</dbReference>
<keyword evidence="4 10" id="KW-0645">Protease</keyword>